<feature type="region of interest" description="Disordered" evidence="1">
    <location>
        <begin position="1"/>
        <end position="21"/>
    </location>
</feature>
<accession>A0ABR3YX08</accession>
<sequence length="60" mass="6446">MPSTDAPQQQQPMAVTTDNSIVTEQPSLQAQPEMQPEATMRGGFFEECGCCGCNEECGCC</sequence>
<evidence type="ECO:0000256" key="1">
    <source>
        <dbReference type="SAM" id="MobiDB-lite"/>
    </source>
</evidence>
<name>A0ABR3YX08_9PEZI</name>
<gene>
    <name evidence="2" type="ORF">Sste5346_007403</name>
</gene>
<dbReference type="EMBL" id="JAWCUI010000049">
    <property type="protein sequence ID" value="KAL1891859.1"/>
    <property type="molecule type" value="Genomic_DNA"/>
</dbReference>
<keyword evidence="3" id="KW-1185">Reference proteome</keyword>
<reference evidence="2 3" key="1">
    <citation type="journal article" date="2024" name="IMA Fungus">
        <title>IMA Genome - F19 : A genome assembly and annotation guide to empower mycologists, including annotated draft genome sequences of Ceratocystis pirilliformis, Diaporthe australafricana, Fusarium ophioides, Paecilomyces lecythidis, and Sporothrix stenoceras.</title>
        <authorList>
            <person name="Aylward J."/>
            <person name="Wilson A.M."/>
            <person name="Visagie C.M."/>
            <person name="Spraker J."/>
            <person name="Barnes I."/>
            <person name="Buitendag C."/>
            <person name="Ceriani C."/>
            <person name="Del Mar Angel L."/>
            <person name="du Plessis D."/>
            <person name="Fuchs T."/>
            <person name="Gasser K."/>
            <person name="Kramer D."/>
            <person name="Li W."/>
            <person name="Munsamy K."/>
            <person name="Piso A."/>
            <person name="Price J.L."/>
            <person name="Sonnekus B."/>
            <person name="Thomas C."/>
            <person name="van der Nest A."/>
            <person name="van Dijk A."/>
            <person name="van Heerden A."/>
            <person name="van Vuuren N."/>
            <person name="Yilmaz N."/>
            <person name="Duong T.A."/>
            <person name="van der Merwe N.A."/>
            <person name="Wingfield M.J."/>
            <person name="Wingfield B.D."/>
        </authorList>
    </citation>
    <scope>NUCLEOTIDE SEQUENCE [LARGE SCALE GENOMIC DNA]</scope>
    <source>
        <strain evidence="2 3">CMW 5346</strain>
    </source>
</reference>
<comment type="caution">
    <text evidence="2">The sequence shown here is derived from an EMBL/GenBank/DDBJ whole genome shotgun (WGS) entry which is preliminary data.</text>
</comment>
<protein>
    <submittedName>
        <fullName evidence="2">Uncharacterized protein</fullName>
    </submittedName>
</protein>
<evidence type="ECO:0000313" key="3">
    <source>
        <dbReference type="Proteomes" id="UP001583186"/>
    </source>
</evidence>
<evidence type="ECO:0000313" key="2">
    <source>
        <dbReference type="EMBL" id="KAL1891859.1"/>
    </source>
</evidence>
<dbReference type="Proteomes" id="UP001583186">
    <property type="component" value="Unassembled WGS sequence"/>
</dbReference>
<organism evidence="2 3">
    <name type="scientific">Sporothrix stenoceras</name>
    <dbReference type="NCBI Taxonomy" id="5173"/>
    <lineage>
        <taxon>Eukaryota</taxon>
        <taxon>Fungi</taxon>
        <taxon>Dikarya</taxon>
        <taxon>Ascomycota</taxon>
        <taxon>Pezizomycotina</taxon>
        <taxon>Sordariomycetes</taxon>
        <taxon>Sordariomycetidae</taxon>
        <taxon>Ophiostomatales</taxon>
        <taxon>Ophiostomataceae</taxon>
        <taxon>Sporothrix</taxon>
    </lineage>
</organism>
<proteinExistence type="predicted"/>